<organism evidence="2 3">
    <name type="scientific">Coniochaeta ligniaria NRRL 30616</name>
    <dbReference type="NCBI Taxonomy" id="1408157"/>
    <lineage>
        <taxon>Eukaryota</taxon>
        <taxon>Fungi</taxon>
        <taxon>Dikarya</taxon>
        <taxon>Ascomycota</taxon>
        <taxon>Pezizomycotina</taxon>
        <taxon>Sordariomycetes</taxon>
        <taxon>Sordariomycetidae</taxon>
        <taxon>Coniochaetales</taxon>
        <taxon>Coniochaetaceae</taxon>
        <taxon>Coniochaeta</taxon>
    </lineage>
</organism>
<sequence length="56" mass="6201">MADAAPTPLIFHLCIERLHSTNPPPPIKFPSTNRPRRFNGANSSGQRSGAFSNVYY</sequence>
<keyword evidence="3" id="KW-1185">Reference proteome</keyword>
<dbReference type="AlphaFoldDB" id="A0A1J7JHK0"/>
<feature type="non-terminal residue" evidence="2">
    <location>
        <position position="1"/>
    </location>
</feature>
<dbReference type="EMBL" id="KV875094">
    <property type="protein sequence ID" value="OIW32841.1"/>
    <property type="molecule type" value="Genomic_DNA"/>
</dbReference>
<gene>
    <name evidence="2" type="ORF">CONLIGDRAFT_627783</name>
</gene>
<proteinExistence type="predicted"/>
<name>A0A1J7JHK0_9PEZI</name>
<reference evidence="2 3" key="1">
    <citation type="submission" date="2016-10" db="EMBL/GenBank/DDBJ databases">
        <title>Draft genome sequence of Coniochaeta ligniaria NRRL30616, a lignocellulolytic fungus for bioabatement of inhibitors in plant biomass hydrolysates.</title>
        <authorList>
            <consortium name="DOE Joint Genome Institute"/>
            <person name="Jimenez D.J."/>
            <person name="Hector R.E."/>
            <person name="Riley R."/>
            <person name="Sun H."/>
            <person name="Grigoriev I.V."/>
            <person name="Van Elsas J.D."/>
            <person name="Nichols N.N."/>
        </authorList>
    </citation>
    <scope>NUCLEOTIDE SEQUENCE [LARGE SCALE GENOMIC DNA]</scope>
    <source>
        <strain evidence="2 3">NRRL 30616</strain>
    </source>
</reference>
<dbReference type="InParanoid" id="A0A1J7JHK0"/>
<evidence type="ECO:0000313" key="3">
    <source>
        <dbReference type="Proteomes" id="UP000182658"/>
    </source>
</evidence>
<evidence type="ECO:0000256" key="1">
    <source>
        <dbReference type="SAM" id="MobiDB-lite"/>
    </source>
</evidence>
<accession>A0A1J7JHK0</accession>
<dbReference type="Proteomes" id="UP000182658">
    <property type="component" value="Unassembled WGS sequence"/>
</dbReference>
<feature type="compositionally biased region" description="Polar residues" evidence="1">
    <location>
        <begin position="40"/>
        <end position="56"/>
    </location>
</feature>
<protein>
    <submittedName>
        <fullName evidence="2">Uncharacterized protein</fullName>
    </submittedName>
</protein>
<feature type="region of interest" description="Disordered" evidence="1">
    <location>
        <begin position="19"/>
        <end position="56"/>
    </location>
</feature>
<evidence type="ECO:0000313" key="2">
    <source>
        <dbReference type="EMBL" id="OIW32841.1"/>
    </source>
</evidence>